<dbReference type="Proteomes" id="UP000745859">
    <property type="component" value="Unassembled WGS sequence"/>
</dbReference>
<feature type="region of interest" description="Disordered" evidence="1">
    <location>
        <begin position="121"/>
        <end position="148"/>
    </location>
</feature>
<accession>A0ABX0UAT0</accession>
<dbReference type="EMBL" id="JAASQL010000001">
    <property type="protein sequence ID" value="NIJ44162.1"/>
    <property type="molecule type" value="Genomic_DNA"/>
</dbReference>
<proteinExistence type="predicted"/>
<comment type="caution">
    <text evidence="2">The sequence shown here is derived from an EMBL/GenBank/DDBJ whole genome shotgun (WGS) entry which is preliminary data.</text>
</comment>
<evidence type="ECO:0000313" key="3">
    <source>
        <dbReference type="Proteomes" id="UP000745859"/>
    </source>
</evidence>
<organism evidence="2 3">
    <name type="scientific">Wenyingzhuangia heitensis</name>
    <dbReference type="NCBI Taxonomy" id="1487859"/>
    <lineage>
        <taxon>Bacteria</taxon>
        <taxon>Pseudomonadati</taxon>
        <taxon>Bacteroidota</taxon>
        <taxon>Flavobacteriia</taxon>
        <taxon>Flavobacteriales</taxon>
        <taxon>Flavobacteriaceae</taxon>
        <taxon>Wenyingzhuangia</taxon>
    </lineage>
</organism>
<evidence type="ECO:0000313" key="2">
    <source>
        <dbReference type="EMBL" id="NIJ44162.1"/>
    </source>
</evidence>
<keyword evidence="3" id="KW-1185">Reference proteome</keyword>
<protein>
    <recommendedName>
        <fullName evidence="4">LTXXQ motif family protein</fullName>
    </recommendedName>
</protein>
<evidence type="ECO:0008006" key="4">
    <source>
        <dbReference type="Google" id="ProtNLM"/>
    </source>
</evidence>
<name>A0ABX0UAT0_9FLAO</name>
<evidence type="ECO:0000256" key="1">
    <source>
        <dbReference type="SAM" id="MobiDB-lite"/>
    </source>
</evidence>
<dbReference type="RefSeq" id="WP_167183664.1">
    <property type="nucleotide sequence ID" value="NZ_JAASQL010000001.1"/>
</dbReference>
<reference evidence="2 3" key="1">
    <citation type="submission" date="2020-03" db="EMBL/GenBank/DDBJ databases">
        <title>Genomic Encyclopedia of Type Strains, Phase IV (KMG-IV): sequencing the most valuable type-strain genomes for metagenomic binning, comparative biology and taxonomic classification.</title>
        <authorList>
            <person name="Goeker M."/>
        </authorList>
    </citation>
    <scope>NUCLEOTIDE SEQUENCE [LARGE SCALE GENOMIC DNA]</scope>
    <source>
        <strain evidence="2 3">DSM 101599</strain>
    </source>
</reference>
<sequence length="148" mass="17542">MKQVSLLFALLITLSISAQKRHHLKNDFTAEQKTQLMVKKMTVALDLSEKQVTKITPIITVNVREMEKKMADRKANKESRKDLSSDEKYNLAMSHLDEQAKLNKLMKDILDKDQYVTWTRMQKKHDHKMKMRHARKEGFKRKHHQKEA</sequence>
<feature type="region of interest" description="Disordered" evidence="1">
    <location>
        <begin position="67"/>
        <end position="87"/>
    </location>
</feature>
<gene>
    <name evidence="2" type="ORF">FHR24_000601</name>
</gene>